<keyword evidence="4" id="KW-1185">Reference proteome</keyword>
<evidence type="ECO:0000313" key="3">
    <source>
        <dbReference type="EMBL" id="TGZ79266.1"/>
    </source>
</evidence>
<dbReference type="EMBL" id="ML220133">
    <property type="protein sequence ID" value="TGZ79266.1"/>
    <property type="molecule type" value="Genomic_DNA"/>
</dbReference>
<reference evidence="3 4" key="1">
    <citation type="submission" date="2019-04" db="EMBL/GenBank/DDBJ databases">
        <title>Comparative genomics and transcriptomics to analyze fruiting body development in filamentous ascomycetes.</title>
        <authorList>
            <consortium name="DOE Joint Genome Institute"/>
            <person name="Lutkenhaus R."/>
            <person name="Traeger S."/>
            <person name="Breuer J."/>
            <person name="Kuo A."/>
            <person name="Lipzen A."/>
            <person name="Pangilinan J."/>
            <person name="Dilworth D."/>
            <person name="Sandor L."/>
            <person name="Poggeler S."/>
            <person name="Barry K."/>
            <person name="Grigoriev I.V."/>
            <person name="Nowrousian M."/>
        </authorList>
    </citation>
    <scope>NUCLEOTIDE SEQUENCE [LARGE SCALE GENOMIC DNA]</scope>
    <source>
        <strain evidence="3 4">CBS 389.68</strain>
    </source>
</reference>
<evidence type="ECO:0000256" key="1">
    <source>
        <dbReference type="SAM" id="MobiDB-lite"/>
    </source>
</evidence>
<keyword evidence="2" id="KW-0472">Membrane</keyword>
<feature type="region of interest" description="Disordered" evidence="1">
    <location>
        <begin position="14"/>
        <end position="54"/>
    </location>
</feature>
<feature type="region of interest" description="Disordered" evidence="1">
    <location>
        <begin position="131"/>
        <end position="197"/>
    </location>
</feature>
<feature type="compositionally biased region" description="Polar residues" evidence="1">
    <location>
        <begin position="163"/>
        <end position="185"/>
    </location>
</feature>
<sequence>MLIPSTTITVDPSALISSQTPSPSSKAVLEPTLPSPATIETSSTTPLPTSTRVLTPQTDPLTSFTLPRAALLCVTVIPGVTIPFLLILFLYCRHRRRTASTLSSELTGNSSRSSKPLLLCRKLTSASRCKRDGAASRNGDEEDGVALTKTKSSKAPEIGKAVDSNTTTTVASQRRSSERGLSTKLQIRDKDAGFSGL</sequence>
<dbReference type="AlphaFoldDB" id="A0A4S2MPY2"/>
<gene>
    <name evidence="3" type="ORF">EX30DRAFT_342558</name>
</gene>
<evidence type="ECO:0000256" key="2">
    <source>
        <dbReference type="SAM" id="Phobius"/>
    </source>
</evidence>
<feature type="compositionally biased region" description="Low complexity" evidence="1">
    <location>
        <begin position="41"/>
        <end position="54"/>
    </location>
</feature>
<protein>
    <submittedName>
        <fullName evidence="3">Uncharacterized protein</fullName>
    </submittedName>
</protein>
<feature type="compositionally biased region" description="Polar residues" evidence="1">
    <location>
        <begin position="14"/>
        <end position="25"/>
    </location>
</feature>
<keyword evidence="2" id="KW-1133">Transmembrane helix</keyword>
<feature type="transmembrane region" description="Helical" evidence="2">
    <location>
        <begin position="69"/>
        <end position="92"/>
    </location>
</feature>
<keyword evidence="2" id="KW-0812">Transmembrane</keyword>
<dbReference type="Proteomes" id="UP000298138">
    <property type="component" value="Unassembled WGS sequence"/>
</dbReference>
<name>A0A4S2MPY2_9PEZI</name>
<proteinExistence type="predicted"/>
<accession>A0A4S2MPY2</accession>
<evidence type="ECO:0000313" key="4">
    <source>
        <dbReference type="Proteomes" id="UP000298138"/>
    </source>
</evidence>
<organism evidence="3 4">
    <name type="scientific">Ascodesmis nigricans</name>
    <dbReference type="NCBI Taxonomy" id="341454"/>
    <lineage>
        <taxon>Eukaryota</taxon>
        <taxon>Fungi</taxon>
        <taxon>Dikarya</taxon>
        <taxon>Ascomycota</taxon>
        <taxon>Pezizomycotina</taxon>
        <taxon>Pezizomycetes</taxon>
        <taxon>Pezizales</taxon>
        <taxon>Ascodesmidaceae</taxon>
        <taxon>Ascodesmis</taxon>
    </lineage>
</organism>
<feature type="compositionally biased region" description="Basic and acidic residues" evidence="1">
    <location>
        <begin position="186"/>
        <end position="197"/>
    </location>
</feature>
<dbReference type="InParanoid" id="A0A4S2MPY2"/>